<proteinExistence type="predicted"/>
<dbReference type="InterPro" id="IPR012341">
    <property type="entry name" value="6hp_glycosidase-like_sf"/>
</dbReference>
<dbReference type="Pfam" id="PF07470">
    <property type="entry name" value="Glyco_hydro_88"/>
    <property type="match status" value="1"/>
</dbReference>
<dbReference type="PANTHER" id="PTHR33886">
    <property type="entry name" value="UNSATURATED RHAMNOGALACTURONAN HYDROLASE (EUROFUNG)"/>
    <property type="match status" value="1"/>
</dbReference>
<sequence length="364" mass="40876">MLDKSVITAKLAALYEEIIAIREDDAYLKSIGAYGSDMSIELWDWSQGVGLYGIWRLYEATGDQTYVDYLSAWFERHQAEAAVKNVNHVAPMLTLVSLLEQQEHAPWRALVNEYGEWIAQDLLRTEMGGFAHTTATRNNEGQLWVDTLFMSGLFHVKAGQLLNKPAYCEDVIYQFLLHTQFLSDPISGLWRHGWHFTEKHHFAGALWGRGNGWAAITAVELLELTRASHSASSRFIEQNFLRQSEALLSAQAENGMWHTLLNDPHSYQESSATAAMAYAFLKGYRLGILDSRFADAGVNAIAALLARIDQQGQLAEVSSGTPVFMTLPEYTDVPIRQRSYGQSLAMLALAEMLRHPHLLDTKPV</sequence>
<dbReference type="InterPro" id="IPR052043">
    <property type="entry name" value="PolySaccharide_Degr_Enz"/>
</dbReference>
<dbReference type="InterPro" id="IPR008928">
    <property type="entry name" value="6-hairpin_glycosidase_sf"/>
</dbReference>
<evidence type="ECO:0000313" key="2">
    <source>
        <dbReference type="EMBL" id="QZN96853.1"/>
    </source>
</evidence>
<evidence type="ECO:0000313" key="3">
    <source>
        <dbReference type="Proteomes" id="UP000825886"/>
    </source>
</evidence>
<dbReference type="Gene3D" id="1.50.10.10">
    <property type="match status" value="1"/>
</dbReference>
<name>A0ABX9ANU5_9ENTR</name>
<dbReference type="RefSeq" id="WP_222159869.1">
    <property type="nucleotide sequence ID" value="NZ_CP081864.1"/>
</dbReference>
<protein>
    <submittedName>
        <fullName evidence="2">Glycoside hydrolase family 88 protein</fullName>
    </submittedName>
</protein>
<dbReference type="GO" id="GO:0016787">
    <property type="term" value="F:hydrolase activity"/>
    <property type="evidence" value="ECO:0007669"/>
    <property type="project" value="UniProtKB-KW"/>
</dbReference>
<evidence type="ECO:0000256" key="1">
    <source>
        <dbReference type="ARBA" id="ARBA00022801"/>
    </source>
</evidence>
<dbReference type="PANTHER" id="PTHR33886:SF8">
    <property type="entry name" value="UNSATURATED RHAMNOGALACTURONAN HYDROLASE (EUROFUNG)"/>
    <property type="match status" value="1"/>
</dbReference>
<dbReference type="SUPFAM" id="SSF48208">
    <property type="entry name" value="Six-hairpin glycosidases"/>
    <property type="match status" value="1"/>
</dbReference>
<dbReference type="InterPro" id="IPR010905">
    <property type="entry name" value="Glyco_hydro_88"/>
</dbReference>
<dbReference type="EMBL" id="CP081864">
    <property type="protein sequence ID" value="QZN96853.1"/>
    <property type="molecule type" value="Genomic_DNA"/>
</dbReference>
<gene>
    <name evidence="2" type="ORF">K6K13_05450</name>
</gene>
<accession>A0ABX9ANU5</accession>
<dbReference type="Proteomes" id="UP000825886">
    <property type="component" value="Chromosome"/>
</dbReference>
<organism evidence="2 3">
    <name type="scientific">Symbiopectobacterium purcellii</name>
    <dbReference type="NCBI Taxonomy" id="2871826"/>
    <lineage>
        <taxon>Bacteria</taxon>
        <taxon>Pseudomonadati</taxon>
        <taxon>Pseudomonadota</taxon>
        <taxon>Gammaproteobacteria</taxon>
        <taxon>Enterobacterales</taxon>
        <taxon>Enterobacteriaceae</taxon>
    </lineage>
</organism>
<keyword evidence="1 2" id="KW-0378">Hydrolase</keyword>
<reference evidence="2 3" key="1">
    <citation type="submission" date="2021-08" db="EMBL/GenBank/DDBJ databases">
        <title>Culture and genomic analysis of Symbiopectobacterium purcellii sp. nov. gen. nov., isolated from the leafhopper Empoasca decipiens.</title>
        <authorList>
            <person name="Nadal-Jimenez P."/>
            <person name="Siozios S."/>
            <person name="Halliday N."/>
            <person name="Camara M."/>
            <person name="Hurst G.D.D."/>
        </authorList>
    </citation>
    <scope>NUCLEOTIDE SEQUENCE [LARGE SCALE GENOMIC DNA]</scope>
    <source>
        <strain evidence="2 3">SyEd1</strain>
    </source>
</reference>
<keyword evidence="3" id="KW-1185">Reference proteome</keyword>